<feature type="chain" id="PRO_5001702382" evidence="1">
    <location>
        <begin position="20"/>
        <end position="288"/>
    </location>
</feature>
<evidence type="ECO:0000313" key="3">
    <source>
        <dbReference type="Proteomes" id="UP000030706"/>
    </source>
</evidence>
<dbReference type="AlphaFoldDB" id="A0A074XLH3"/>
<keyword evidence="3" id="KW-1185">Reference proteome</keyword>
<reference evidence="2 3" key="1">
    <citation type="journal article" date="2014" name="BMC Genomics">
        <title>Genome sequencing of four Aureobasidium pullulans varieties: biotechnological potential, stress tolerance, and description of new species.</title>
        <authorList>
            <person name="Gostin Ar C."/>
            <person name="Ohm R.A."/>
            <person name="Kogej T."/>
            <person name="Sonjak S."/>
            <person name="Turk M."/>
            <person name="Zajc J."/>
            <person name="Zalar P."/>
            <person name="Grube M."/>
            <person name="Sun H."/>
            <person name="Han J."/>
            <person name="Sharma A."/>
            <person name="Chiniquy J."/>
            <person name="Ngan C.Y."/>
            <person name="Lipzen A."/>
            <person name="Barry K."/>
            <person name="Grigoriev I.V."/>
            <person name="Gunde-Cimerman N."/>
        </authorList>
    </citation>
    <scope>NUCLEOTIDE SEQUENCE [LARGE SCALE GENOMIC DNA]</scope>
    <source>
        <strain evidence="2 3">EXF-150</strain>
    </source>
</reference>
<sequence>MINQALLLLWTFAFSSARALLSDGVFGAGPWNASYAQEGNRNPNATKSVPFQLGAQNYTFQVNVAELQPTGSIAKDAENPRVAASFYNMLWDGDYSLNDTLRNAFSFGQNTVPRLCVTVANGASTLSATNGYRDEDDGDCSHALGNRCMKDLANVTSTQLSGSCTGAWMPKSCTSRLGTGGLLSHNLVGRLSTNDTTDPLFQESPLGFGWYQSPVHSAGNSSYYQREADRLHAVFFHGNNGEIISICSRVNTTWLKKASNAVTSGASSFERSSHFSVLLALTVVAFVF</sequence>
<dbReference type="Proteomes" id="UP000030706">
    <property type="component" value="Unassembled WGS sequence"/>
</dbReference>
<feature type="signal peptide" evidence="1">
    <location>
        <begin position="1"/>
        <end position="19"/>
    </location>
</feature>
<dbReference type="GeneID" id="40750219"/>
<organism evidence="2 3">
    <name type="scientific">Aureobasidium pullulans EXF-150</name>
    <dbReference type="NCBI Taxonomy" id="1043002"/>
    <lineage>
        <taxon>Eukaryota</taxon>
        <taxon>Fungi</taxon>
        <taxon>Dikarya</taxon>
        <taxon>Ascomycota</taxon>
        <taxon>Pezizomycotina</taxon>
        <taxon>Dothideomycetes</taxon>
        <taxon>Dothideomycetidae</taxon>
        <taxon>Dothideales</taxon>
        <taxon>Saccotheciaceae</taxon>
        <taxon>Aureobasidium</taxon>
    </lineage>
</organism>
<dbReference type="OrthoDB" id="3629846at2759"/>
<keyword evidence="1" id="KW-0732">Signal</keyword>
<dbReference type="RefSeq" id="XP_029759049.1">
    <property type="nucleotide sequence ID" value="XM_029907913.1"/>
</dbReference>
<accession>A0A074XLH3</accession>
<proteinExistence type="predicted"/>
<name>A0A074XLH3_AURPU</name>
<protein>
    <submittedName>
        <fullName evidence="2">Uncharacterized protein</fullName>
    </submittedName>
</protein>
<evidence type="ECO:0000256" key="1">
    <source>
        <dbReference type="SAM" id="SignalP"/>
    </source>
</evidence>
<dbReference type="HOGENOM" id="CLU_993898_0_0_1"/>
<evidence type="ECO:0000313" key="2">
    <source>
        <dbReference type="EMBL" id="KEQ82862.1"/>
    </source>
</evidence>
<dbReference type="EMBL" id="KL584986">
    <property type="protein sequence ID" value="KEQ82862.1"/>
    <property type="molecule type" value="Genomic_DNA"/>
</dbReference>
<gene>
    <name evidence="2" type="ORF">M438DRAFT_366837</name>
</gene>
<dbReference type="STRING" id="1043002.A0A074XLH3"/>